<accession>Q0ARR7</accession>
<evidence type="ECO:0000313" key="10">
    <source>
        <dbReference type="Proteomes" id="UP000001964"/>
    </source>
</evidence>
<keyword evidence="5" id="KW-0460">Magnesium</keyword>
<keyword evidence="6" id="KW-0464">Manganese</keyword>
<keyword evidence="3" id="KW-0479">Metal-binding</keyword>
<keyword evidence="4 9" id="KW-0378">Hydrolase</keyword>
<dbReference type="InterPro" id="IPR045121">
    <property type="entry name" value="CoAse"/>
</dbReference>
<dbReference type="GO" id="GO:0010945">
    <property type="term" value="F:coenzyme A diphosphatase activity"/>
    <property type="evidence" value="ECO:0007669"/>
    <property type="project" value="InterPro"/>
</dbReference>
<evidence type="ECO:0000256" key="4">
    <source>
        <dbReference type="ARBA" id="ARBA00022801"/>
    </source>
</evidence>
<dbReference type="HOGENOM" id="CLU_040940_5_1_5"/>
<evidence type="ECO:0000313" key="9">
    <source>
        <dbReference type="EMBL" id="ABI65020.1"/>
    </source>
</evidence>
<dbReference type="EMBL" id="CP000449">
    <property type="protein sequence ID" value="ABI65020.1"/>
    <property type="molecule type" value="Genomic_DNA"/>
</dbReference>
<evidence type="ECO:0000256" key="1">
    <source>
        <dbReference type="ARBA" id="ARBA00001936"/>
    </source>
</evidence>
<protein>
    <submittedName>
        <fullName evidence="9">NUDIX hydrolase</fullName>
    </submittedName>
</protein>
<evidence type="ECO:0000256" key="5">
    <source>
        <dbReference type="ARBA" id="ARBA00022842"/>
    </source>
</evidence>
<dbReference type="eggNOG" id="COG0494">
    <property type="taxonomic scope" value="Bacteria"/>
</dbReference>
<comment type="cofactor">
    <cofactor evidence="1">
        <name>Mn(2+)</name>
        <dbReference type="ChEBI" id="CHEBI:29035"/>
    </cofactor>
</comment>
<dbReference type="Pfam" id="PF00293">
    <property type="entry name" value="NUDIX"/>
    <property type="match status" value="1"/>
</dbReference>
<dbReference type="GO" id="GO:0046872">
    <property type="term" value="F:metal ion binding"/>
    <property type="evidence" value="ECO:0007669"/>
    <property type="project" value="UniProtKB-KW"/>
</dbReference>
<organism evidence="9 10">
    <name type="scientific">Maricaulis maris (strain MCS10)</name>
    <name type="common">Caulobacter maris</name>
    <dbReference type="NCBI Taxonomy" id="394221"/>
    <lineage>
        <taxon>Bacteria</taxon>
        <taxon>Pseudomonadati</taxon>
        <taxon>Pseudomonadota</taxon>
        <taxon>Alphaproteobacteria</taxon>
        <taxon>Maricaulales</taxon>
        <taxon>Maricaulaceae</taxon>
        <taxon>Maricaulis</taxon>
    </lineage>
</organism>
<dbReference type="OrthoDB" id="9802805at2"/>
<dbReference type="InterPro" id="IPR015797">
    <property type="entry name" value="NUDIX_hydrolase-like_dom_sf"/>
</dbReference>
<reference evidence="9 10" key="1">
    <citation type="submission" date="2006-08" db="EMBL/GenBank/DDBJ databases">
        <title>Complete sequence of Maricaulis maris MCS10.</title>
        <authorList>
            <consortium name="US DOE Joint Genome Institute"/>
            <person name="Copeland A."/>
            <person name="Lucas S."/>
            <person name="Lapidus A."/>
            <person name="Barry K."/>
            <person name="Detter J.C."/>
            <person name="Glavina del Rio T."/>
            <person name="Hammon N."/>
            <person name="Israni S."/>
            <person name="Dalin E."/>
            <person name="Tice H."/>
            <person name="Pitluck S."/>
            <person name="Saunders E."/>
            <person name="Brettin T."/>
            <person name="Bruce D."/>
            <person name="Han C."/>
            <person name="Tapia R."/>
            <person name="Gilna P."/>
            <person name="Schmutz J."/>
            <person name="Larimer F."/>
            <person name="Land M."/>
            <person name="Hauser L."/>
            <person name="Kyrpides N."/>
            <person name="Mikhailova N."/>
            <person name="Viollier P."/>
            <person name="Stephens C."/>
            <person name="Richardson P."/>
        </authorList>
    </citation>
    <scope>NUCLEOTIDE SEQUENCE [LARGE SCALE GENOMIC DNA]</scope>
    <source>
        <strain evidence="9 10">MCS10</strain>
    </source>
</reference>
<sequence>MDEGGALVARLRDCLDPVDGPDLQPRQGDGFLDGKAPPPSPEFAGVEIRTAAVIAPLILHDGPPRLLLTERASHLPRHAGQISFPGGRIDPGGETAAEAAVRELEEEVGIARAHVELVGRFDSYATVTGYHVTPFVGVIRPGYTLRPDPGEVADVFETPFDFLMDPANHQRHSREWQGHVRHYYAMPWNERYIWGATAGMLKSLHDRLYG</sequence>
<gene>
    <name evidence="9" type="ordered locus">Mmar10_0727</name>
</gene>
<evidence type="ECO:0000256" key="2">
    <source>
        <dbReference type="ARBA" id="ARBA00001946"/>
    </source>
</evidence>
<dbReference type="PANTHER" id="PTHR12992:SF11">
    <property type="entry name" value="MITOCHONDRIAL COENZYME A DIPHOSPHATASE NUDT8"/>
    <property type="match status" value="1"/>
</dbReference>
<name>Q0ARR7_MARMM</name>
<dbReference type="AlphaFoldDB" id="Q0ARR7"/>
<dbReference type="PANTHER" id="PTHR12992">
    <property type="entry name" value="NUDIX HYDROLASE"/>
    <property type="match status" value="1"/>
</dbReference>
<keyword evidence="10" id="KW-1185">Reference proteome</keyword>
<dbReference type="PROSITE" id="PS51462">
    <property type="entry name" value="NUDIX"/>
    <property type="match status" value="1"/>
</dbReference>
<dbReference type="KEGG" id="mmr:Mmar10_0727"/>
<feature type="region of interest" description="Disordered" evidence="7">
    <location>
        <begin position="18"/>
        <end position="39"/>
    </location>
</feature>
<dbReference type="Gene3D" id="3.90.79.10">
    <property type="entry name" value="Nucleoside Triphosphate Pyrophosphohydrolase"/>
    <property type="match status" value="1"/>
</dbReference>
<evidence type="ECO:0000256" key="3">
    <source>
        <dbReference type="ARBA" id="ARBA00022723"/>
    </source>
</evidence>
<evidence type="ECO:0000256" key="7">
    <source>
        <dbReference type="SAM" id="MobiDB-lite"/>
    </source>
</evidence>
<evidence type="ECO:0000259" key="8">
    <source>
        <dbReference type="PROSITE" id="PS51462"/>
    </source>
</evidence>
<dbReference type="Proteomes" id="UP000001964">
    <property type="component" value="Chromosome"/>
</dbReference>
<feature type="domain" description="Nudix hydrolase" evidence="8">
    <location>
        <begin position="48"/>
        <end position="179"/>
    </location>
</feature>
<dbReference type="SUPFAM" id="SSF55811">
    <property type="entry name" value="Nudix"/>
    <property type="match status" value="1"/>
</dbReference>
<dbReference type="InterPro" id="IPR000086">
    <property type="entry name" value="NUDIX_hydrolase_dom"/>
</dbReference>
<dbReference type="CDD" id="cd03426">
    <property type="entry name" value="NUDIX_CoAse_Nudt7"/>
    <property type="match status" value="1"/>
</dbReference>
<dbReference type="RefSeq" id="WP_011642667.1">
    <property type="nucleotide sequence ID" value="NC_008347.1"/>
</dbReference>
<evidence type="ECO:0000256" key="6">
    <source>
        <dbReference type="ARBA" id="ARBA00023211"/>
    </source>
</evidence>
<comment type="cofactor">
    <cofactor evidence="2">
        <name>Mg(2+)</name>
        <dbReference type="ChEBI" id="CHEBI:18420"/>
    </cofactor>
</comment>
<proteinExistence type="predicted"/>
<dbReference type="STRING" id="394221.Mmar10_0727"/>